<evidence type="ECO:0000313" key="2">
    <source>
        <dbReference type="Proteomes" id="UP000031737"/>
    </source>
</evidence>
<comment type="caution">
    <text evidence="1">The sequence shown here is derived from an EMBL/GenBank/DDBJ whole genome shotgun (WGS) entry which is preliminary data.</text>
</comment>
<name>A0A061J2E4_TRYRA</name>
<dbReference type="AlphaFoldDB" id="A0A061J2E4"/>
<dbReference type="Proteomes" id="UP000031737">
    <property type="component" value="Unassembled WGS sequence"/>
</dbReference>
<gene>
    <name evidence="1" type="ORF">TRSC58_03983</name>
</gene>
<organism evidence="1 2">
    <name type="scientific">Trypanosoma rangeli SC58</name>
    <dbReference type="NCBI Taxonomy" id="429131"/>
    <lineage>
        <taxon>Eukaryota</taxon>
        <taxon>Discoba</taxon>
        <taxon>Euglenozoa</taxon>
        <taxon>Kinetoplastea</taxon>
        <taxon>Metakinetoplastina</taxon>
        <taxon>Trypanosomatida</taxon>
        <taxon>Trypanosomatidae</taxon>
        <taxon>Trypanosoma</taxon>
        <taxon>Herpetosoma</taxon>
    </lineage>
</organism>
<dbReference type="EMBL" id="AUPL01003983">
    <property type="protein sequence ID" value="ESL08316.1"/>
    <property type="molecule type" value="Genomic_DNA"/>
</dbReference>
<protein>
    <submittedName>
        <fullName evidence="1">Uncharacterized protein</fullName>
    </submittedName>
</protein>
<dbReference type="OrthoDB" id="271049at2759"/>
<dbReference type="VEuPathDB" id="TriTrypDB:TRSC58_03983"/>
<evidence type="ECO:0000313" key="1">
    <source>
        <dbReference type="EMBL" id="ESL08316.1"/>
    </source>
</evidence>
<accession>A0A061J2E4</accession>
<reference evidence="1 2" key="1">
    <citation type="submission" date="2013-07" db="EMBL/GenBank/DDBJ databases">
        <authorList>
            <person name="Stoco P.H."/>
            <person name="Wagner G."/>
            <person name="Gerber A."/>
            <person name="Zaha A."/>
            <person name="Thompson C."/>
            <person name="Bartholomeu D.C."/>
            <person name="Luckemeyer D.D."/>
            <person name="Bahia D."/>
            <person name="Loreto E."/>
            <person name="Prestes E.B."/>
            <person name="Lima F.M."/>
            <person name="Rodrigues-Luiz G."/>
            <person name="Vallejo G.A."/>
            <person name="Filho J.F."/>
            <person name="Monteiro K.M."/>
            <person name="Tyler K.M."/>
            <person name="de Almeida L.G."/>
            <person name="Ortiz M.F."/>
            <person name="Siervo M.A."/>
            <person name="de Moraes M.H."/>
            <person name="Cunha O.L."/>
            <person name="Mendonca-Neto R."/>
            <person name="Silva R."/>
            <person name="Teixeira S.M."/>
            <person name="Murta S.M."/>
            <person name="Sincero T.C."/>
            <person name="Mendes T.A."/>
            <person name="Urmenyi T.P."/>
            <person name="Silva V.G."/>
            <person name="da Rocha W.D."/>
            <person name="Andersson B."/>
            <person name="Romanha A.J."/>
            <person name="Steindel M."/>
            <person name="de Vasconcelos A.T."/>
            <person name="Grisard E.C."/>
        </authorList>
    </citation>
    <scope>NUCLEOTIDE SEQUENCE [LARGE SCALE GENOMIC DNA]</scope>
    <source>
        <strain evidence="1 2">SC58</strain>
    </source>
</reference>
<sequence length="343" mass="39692">MRWALTRHRVKPSELQRELHRHRQEISAQSTLWLSRAQARDHYRLHSRGGISVKADLFGERNIFYLTEYTSHERKTLLMMQPLPVKNMSRWMLLTTSASGFLSWKAATLDQYARASLFASEENVSETVLLVDAKVAVPSSPSQSAFVLNAQETSNPFLIDDALQHTHFATGAPFPHVVGSSLSTVWSQFGYTSLKWLLESDVNDLQGGISVLPGQTPHRVVDFKPVDLVHLRQTSHEHQQTTLHSTPRWVLLRSLKEPLIFSEGRWLTWREMNLDENLKTRRDRVTTDMWRALHRPLSFNTPSAELPYQLWYPCDHTFIYTGLPRRRYIVYTTFFYNSSQLGA</sequence>
<keyword evidence="2" id="KW-1185">Reference proteome</keyword>
<proteinExistence type="predicted"/>